<dbReference type="InterPro" id="IPR013858">
    <property type="entry name" value="Peptidase_M10B_C"/>
</dbReference>
<reference evidence="7 8" key="1">
    <citation type="journal article" date="2015" name="Int. J. Syst. Evol. Microbiol.">
        <title>Aestuariivita atlantica sp. nov., isolated from deep sea sediment of the Atlantic Ocean.</title>
        <authorList>
            <person name="Li G."/>
            <person name="Lai Q."/>
            <person name="Du Y."/>
            <person name="Liu X."/>
            <person name="Sun F."/>
            <person name="Shao Z."/>
        </authorList>
    </citation>
    <scope>NUCLEOTIDE SEQUENCE [LARGE SCALE GENOMIC DNA]</scope>
    <source>
        <strain evidence="7 8">22II-S11-z3</strain>
    </source>
</reference>
<dbReference type="SUPFAM" id="SSF101908">
    <property type="entry name" value="Putative isomerase YbhE"/>
    <property type="match status" value="1"/>
</dbReference>
<keyword evidence="4" id="KW-0677">Repeat</keyword>
<feature type="region of interest" description="Disordered" evidence="5">
    <location>
        <begin position="481"/>
        <end position="549"/>
    </location>
</feature>
<evidence type="ECO:0000256" key="4">
    <source>
        <dbReference type="ARBA" id="ARBA00022737"/>
    </source>
</evidence>
<comment type="caution">
    <text evidence="7">The sequence shown here is derived from an EMBL/GenBank/DDBJ whole genome shotgun (WGS) entry which is preliminary data.</text>
</comment>
<dbReference type="SUPFAM" id="SSF51120">
    <property type="entry name" value="beta-Roll"/>
    <property type="match status" value="2"/>
</dbReference>
<dbReference type="Pfam" id="PF00353">
    <property type="entry name" value="HemolysinCabind"/>
    <property type="match status" value="2"/>
</dbReference>
<dbReference type="PANTHER" id="PTHR38340">
    <property type="entry name" value="S-LAYER PROTEIN"/>
    <property type="match status" value="1"/>
</dbReference>
<feature type="compositionally biased region" description="Gly residues" evidence="5">
    <location>
        <begin position="485"/>
        <end position="531"/>
    </location>
</feature>
<proteinExistence type="predicted"/>
<evidence type="ECO:0000313" key="8">
    <source>
        <dbReference type="Proteomes" id="UP000036938"/>
    </source>
</evidence>
<evidence type="ECO:0000256" key="1">
    <source>
        <dbReference type="ARBA" id="ARBA00001913"/>
    </source>
</evidence>
<dbReference type="Proteomes" id="UP000036938">
    <property type="component" value="Unassembled WGS sequence"/>
</dbReference>
<dbReference type="AlphaFoldDB" id="A0A0L1JKI8"/>
<keyword evidence="3" id="KW-0964">Secreted</keyword>
<sequence length="790" mass="80384">MEIAYRALLPRGIFEQSSPTTDLEIVTLGGETFLVVADSWVNGVSLYRVTAGGAVQLADQQTHARNTGVFSGVDITQTTYGGEDRVLVALNGLDGVQRHVLDGTGGGGLPGQAEQVSFAGQVARDAHTVTAWGDYVYVGHEEGGISVYEGNASGALTYRQTVGTGLNHVDALVAFDRGAQPYVVSASASGNEVTLWRITSDGRLQAADVVGPQEGLGADTPTALEAVTVGGATYVIVGAAGSSTLSVLEVRGNGTFALTDHVLDDRGSRFGDVATIATVERDGQVFVAAGGPDDGVSLFLLAPGGLLVPLAHAEDTLDAPLQNVVSVELAAHDDGLTLFAASETEPGVGFFDVDLTGFGGVFTDTDLDDALVGTGQADILFAGEGADTLTGGAGADTFVILPGEDRDRIADYRINADVIDLSFIPLVHSLADVQVVPTANGARVTVRGLEFDVINALGGSLDADDITFSYGPAHYVYPLTDPDGGSSGGGSGGGGSGGGGSGGGGSGGGGSGGSGGGGGGSGGGSGGGTGDGDTITGTENRDVLSGGPRGDMIYGLGGNDVLMAGEGGDMHDGGDGNDTVDFSQVAGRVLVDLKFDVSTASFARFFQYGDVAGDAYVSIERFVGGDYADNLRGSDGNDRLVGGGRSDRLYGRAGNDRLEGGAGTDALYGNRGADTMIGGDDAGRRDRFIYFNVNESEPGDNRRDEILDFVPGEDRIEISRFDADITQGGKQRFDFIGQDAFSGTAGELRAAWDAGAGMTLVQADLDGDGDADFEIGLWGNLTLSAGDFLL</sequence>
<dbReference type="GO" id="GO:0005615">
    <property type="term" value="C:extracellular space"/>
    <property type="evidence" value="ECO:0007669"/>
    <property type="project" value="InterPro"/>
</dbReference>
<dbReference type="OrthoDB" id="9342475at2"/>
<dbReference type="InterPro" id="IPR001343">
    <property type="entry name" value="Hemolysn_Ca-bd"/>
</dbReference>
<dbReference type="InterPro" id="IPR018511">
    <property type="entry name" value="Hemolysin-typ_Ca-bd_CS"/>
</dbReference>
<accession>A0A0L1JKI8</accession>
<evidence type="ECO:0000256" key="2">
    <source>
        <dbReference type="ARBA" id="ARBA00004613"/>
    </source>
</evidence>
<name>A0A0L1JKI8_9RHOB</name>
<comment type="subcellular location">
    <subcellularLocation>
        <location evidence="2">Secreted</location>
    </subcellularLocation>
</comment>
<dbReference type="GO" id="GO:0005509">
    <property type="term" value="F:calcium ion binding"/>
    <property type="evidence" value="ECO:0007669"/>
    <property type="project" value="InterPro"/>
</dbReference>
<keyword evidence="8" id="KW-1185">Reference proteome</keyword>
<comment type="cofactor">
    <cofactor evidence="1">
        <name>Ca(2+)</name>
        <dbReference type="ChEBI" id="CHEBI:29108"/>
    </cofactor>
</comment>
<dbReference type="EMBL" id="AQQZ01000011">
    <property type="protein sequence ID" value="KNG92232.1"/>
    <property type="molecule type" value="Genomic_DNA"/>
</dbReference>
<dbReference type="InterPro" id="IPR011049">
    <property type="entry name" value="Serralysin-like_metalloprot_C"/>
</dbReference>
<dbReference type="InterPro" id="IPR050557">
    <property type="entry name" value="RTX_toxin/Mannuronan_C5-epim"/>
</dbReference>
<dbReference type="PATRIC" id="fig|1317121.7.peg.779"/>
<evidence type="ECO:0000259" key="6">
    <source>
        <dbReference type="Pfam" id="PF08548"/>
    </source>
</evidence>
<dbReference type="PANTHER" id="PTHR38340:SF1">
    <property type="entry name" value="S-LAYER PROTEIN"/>
    <property type="match status" value="1"/>
</dbReference>
<organism evidence="7 8">
    <name type="scientific">Pseudaestuariivita atlantica</name>
    <dbReference type="NCBI Taxonomy" id="1317121"/>
    <lineage>
        <taxon>Bacteria</taxon>
        <taxon>Pseudomonadati</taxon>
        <taxon>Pseudomonadota</taxon>
        <taxon>Alphaproteobacteria</taxon>
        <taxon>Rhodobacterales</taxon>
        <taxon>Paracoccaceae</taxon>
        <taxon>Pseudaestuariivita</taxon>
    </lineage>
</organism>
<gene>
    <name evidence="7" type="ORF">ATO11_18415</name>
</gene>
<dbReference type="Pfam" id="PF08548">
    <property type="entry name" value="Peptidase_M10_C"/>
    <property type="match status" value="1"/>
</dbReference>
<evidence type="ECO:0000256" key="3">
    <source>
        <dbReference type="ARBA" id="ARBA00022525"/>
    </source>
</evidence>
<dbReference type="PROSITE" id="PS00330">
    <property type="entry name" value="HEMOLYSIN_CALCIUM"/>
    <property type="match status" value="2"/>
</dbReference>
<evidence type="ECO:0000256" key="5">
    <source>
        <dbReference type="SAM" id="MobiDB-lite"/>
    </source>
</evidence>
<dbReference type="Gene3D" id="2.150.10.10">
    <property type="entry name" value="Serralysin-like metalloprotease, C-terminal"/>
    <property type="match status" value="2"/>
</dbReference>
<evidence type="ECO:0000313" key="7">
    <source>
        <dbReference type="EMBL" id="KNG92232.1"/>
    </source>
</evidence>
<feature type="domain" description="Peptidase M10 serralysin C-terminal" evidence="6">
    <location>
        <begin position="572"/>
        <end position="788"/>
    </location>
</feature>
<dbReference type="RefSeq" id="WP_050532391.1">
    <property type="nucleotide sequence ID" value="NZ_AQQZ01000011.1"/>
</dbReference>
<dbReference type="PRINTS" id="PR00313">
    <property type="entry name" value="CABNDNGRPT"/>
</dbReference>
<dbReference type="STRING" id="1317121.ATO11_18415"/>
<protein>
    <recommendedName>
        <fullName evidence="6">Peptidase M10 serralysin C-terminal domain-containing protein</fullName>
    </recommendedName>
</protein>